<dbReference type="SUPFAM" id="SSF53756">
    <property type="entry name" value="UDP-Glycosyltransferase/glycogen phosphorylase"/>
    <property type="match status" value="1"/>
</dbReference>
<protein>
    <recommendedName>
        <fullName evidence="3">Glycosyl transferase</fullName>
    </recommendedName>
</protein>
<dbReference type="PANTHER" id="PTHR38134">
    <property type="entry name" value="SLR1395 PROTEIN"/>
    <property type="match status" value="1"/>
</dbReference>
<accession>A0A7D6VU33</accession>
<dbReference type="AlphaFoldDB" id="A0A7D6VU33"/>
<reference evidence="1 2" key="1">
    <citation type="submission" date="2020-07" db="EMBL/GenBank/DDBJ databases">
        <title>Electron transfer.</title>
        <authorList>
            <person name="Huang L."/>
            <person name="Liu X."/>
            <person name="Zhou S."/>
        </authorList>
    </citation>
    <scope>NUCLEOTIDE SEQUENCE [LARGE SCALE GENOMIC DNA]</scope>
    <source>
        <strain evidence="1 2">Lx1</strain>
    </source>
</reference>
<sequence length="313" mass="35285">MKVILFYISSHGFGHITRVLARIESFIDTYPGKIYLSCGKSQISFAQKYLAKYSDKIIYNSITTDIGLINKKDSLEVDINNTQSSLIKFIDSWDLLINKELETIAYFDVDCIITDISPIGMIIGKLLGKKVIAISNFTWYNQYKHLNLPSKILNAYLDAESFIDEFWSYPLSLDLSHIKCSIKKVDFICRKFDVKKIDYLKRKYGKSIYISVGKSATIGAIPIHDFSGTVFITTGVTVIGNNLNVIELPEDTLDTHNYLAASIKAIIKAGWSTVSEAICANVPMTLLERPNILEDTHIIKSCKDLYNASSFKL</sequence>
<evidence type="ECO:0000313" key="1">
    <source>
        <dbReference type="EMBL" id="QLY79132.1"/>
    </source>
</evidence>
<dbReference type="Proteomes" id="UP000512286">
    <property type="component" value="Chromosome"/>
</dbReference>
<gene>
    <name evidence="1" type="ORF">HZF06_18910</name>
</gene>
<dbReference type="EMBL" id="CP059378">
    <property type="protein sequence ID" value="QLY79132.1"/>
    <property type="molecule type" value="Genomic_DNA"/>
</dbReference>
<proteinExistence type="predicted"/>
<name>A0A7D6VU33_9CLOT</name>
<dbReference type="KEGG" id="cint:HZF06_18910"/>
<organism evidence="1 2">
    <name type="scientific">Clostridium intestinale</name>
    <dbReference type="NCBI Taxonomy" id="36845"/>
    <lineage>
        <taxon>Bacteria</taxon>
        <taxon>Bacillati</taxon>
        <taxon>Bacillota</taxon>
        <taxon>Clostridia</taxon>
        <taxon>Eubacteriales</taxon>
        <taxon>Clostridiaceae</taxon>
        <taxon>Clostridium</taxon>
    </lineage>
</organism>
<evidence type="ECO:0000313" key="2">
    <source>
        <dbReference type="Proteomes" id="UP000512286"/>
    </source>
</evidence>
<evidence type="ECO:0008006" key="3">
    <source>
        <dbReference type="Google" id="ProtNLM"/>
    </source>
</evidence>
<dbReference type="RefSeq" id="WP_181601355.1">
    <property type="nucleotide sequence ID" value="NZ_CP059378.1"/>
</dbReference>
<dbReference type="PANTHER" id="PTHR38134:SF2">
    <property type="entry name" value="GALACTOKINASE"/>
    <property type="match status" value="1"/>
</dbReference>
<dbReference type="InterPro" id="IPR053205">
    <property type="entry name" value="GHMP_kinase_L-arabinokinase"/>
</dbReference>